<evidence type="ECO:0000259" key="2">
    <source>
        <dbReference type="Pfam" id="PF20411"/>
    </source>
</evidence>
<protein>
    <recommendedName>
        <fullName evidence="2">DUF6697 domain-containing protein</fullName>
    </recommendedName>
</protein>
<dbReference type="GeneID" id="36331002"/>
<feature type="compositionally biased region" description="Acidic residues" evidence="1">
    <location>
        <begin position="409"/>
        <end position="423"/>
    </location>
</feature>
<dbReference type="AlphaFoldDB" id="A0A1X6MWL7"/>
<gene>
    <name evidence="3" type="ORF">POSPLADRAFT_1147338</name>
</gene>
<keyword evidence="4" id="KW-1185">Reference proteome</keyword>
<proteinExistence type="predicted"/>
<sequence length="433" mass="48778">MVKLRVSASPAPAIGAAFDLEDEKVDLKHRQPATKRARRVLADVSVLPFNEVLRLARLARENLSTAIVENVPSANAEAVCAEMSIKEEPKEEPLTAEEIQAILNKYKNPHAQIKKNLQFDGAVVIDRLKAVGLDPFPIDLDERTLHSGFNRYYIHDLYGGNPSETFPRPAKEKFKFTGINDFMCLSLDWNPHAPLNPGDPGLYFIECAASGAWPEIQRVFVKTCTKPKALWKHMGYYRMTPSESLSCEEFSRQPNIIKQTWANGILDKGWGCPVWTRIWLRRQNHGEPSPEEVEEICSNKLRLAEIKKTLRWQEISEAYVRGDEELGVWCMKCVGYDVEFQHSLVDNVGSYKPPEPGKKRKHQAEQEDTEAISVAEGLRTRKSSKATGKGTKGDSRAANTRSKRRQPDSDQEDYSEADIEQDDSTVGRGSGPL</sequence>
<name>A0A1X6MWL7_9APHY</name>
<dbReference type="Pfam" id="PF20411">
    <property type="entry name" value="DUF6697"/>
    <property type="match status" value="1"/>
</dbReference>
<dbReference type="Proteomes" id="UP000194127">
    <property type="component" value="Unassembled WGS sequence"/>
</dbReference>
<dbReference type="STRING" id="670580.A0A1X6MWL7"/>
<feature type="region of interest" description="Disordered" evidence="1">
    <location>
        <begin position="349"/>
        <end position="433"/>
    </location>
</feature>
<dbReference type="InterPro" id="IPR046520">
    <property type="entry name" value="DUF6697"/>
</dbReference>
<evidence type="ECO:0000313" key="4">
    <source>
        <dbReference type="Proteomes" id="UP000194127"/>
    </source>
</evidence>
<evidence type="ECO:0000313" key="3">
    <source>
        <dbReference type="EMBL" id="OSX60603.1"/>
    </source>
</evidence>
<dbReference type="RefSeq" id="XP_024337397.1">
    <property type="nucleotide sequence ID" value="XM_024486053.1"/>
</dbReference>
<reference evidence="3 4" key="1">
    <citation type="submission" date="2017-04" db="EMBL/GenBank/DDBJ databases">
        <title>Genome Sequence of the Model Brown-Rot Fungus Postia placenta SB12.</title>
        <authorList>
            <consortium name="DOE Joint Genome Institute"/>
            <person name="Gaskell J."/>
            <person name="Kersten P."/>
            <person name="Larrondo L.F."/>
            <person name="Canessa P."/>
            <person name="Martinez D."/>
            <person name="Hibbett D."/>
            <person name="Schmoll M."/>
            <person name="Kubicek C.P."/>
            <person name="Martinez A.T."/>
            <person name="Yadav J."/>
            <person name="Master E."/>
            <person name="Magnuson J.K."/>
            <person name="James T."/>
            <person name="Yaver D."/>
            <person name="Berka R."/>
            <person name="Labutti K."/>
            <person name="Lipzen A."/>
            <person name="Aerts A."/>
            <person name="Barry K."/>
            <person name="Henrissat B."/>
            <person name="Blanchette R."/>
            <person name="Grigoriev I."/>
            <person name="Cullen D."/>
        </authorList>
    </citation>
    <scope>NUCLEOTIDE SEQUENCE [LARGE SCALE GENOMIC DNA]</scope>
    <source>
        <strain evidence="3 4">MAD-698-R-SB12</strain>
    </source>
</reference>
<evidence type="ECO:0000256" key="1">
    <source>
        <dbReference type="SAM" id="MobiDB-lite"/>
    </source>
</evidence>
<organism evidence="3 4">
    <name type="scientific">Postia placenta MAD-698-R-SB12</name>
    <dbReference type="NCBI Taxonomy" id="670580"/>
    <lineage>
        <taxon>Eukaryota</taxon>
        <taxon>Fungi</taxon>
        <taxon>Dikarya</taxon>
        <taxon>Basidiomycota</taxon>
        <taxon>Agaricomycotina</taxon>
        <taxon>Agaricomycetes</taxon>
        <taxon>Polyporales</taxon>
        <taxon>Adustoporiaceae</taxon>
        <taxon>Rhodonia</taxon>
    </lineage>
</organism>
<dbReference type="EMBL" id="KZ110600">
    <property type="protein sequence ID" value="OSX60603.1"/>
    <property type="molecule type" value="Genomic_DNA"/>
</dbReference>
<accession>A0A1X6MWL7</accession>
<feature type="domain" description="DUF6697" evidence="2">
    <location>
        <begin position="149"/>
        <end position="346"/>
    </location>
</feature>
<dbReference type="OrthoDB" id="3176940at2759"/>